<dbReference type="Gene3D" id="3.40.50.720">
    <property type="entry name" value="NAD(P)-binding Rossmann-like Domain"/>
    <property type="match status" value="1"/>
</dbReference>
<sequence length="294" mass="31985">MKIIITGSLGNVAKQLAQQLISEGHEIIVISSNESKKSEIESLGAKAAIGSVTDVEFLKETFSGADSVFLMTPPMIDATNIIEKTINVGKNYAEAILETGVKRLVMLSSVGADSPVENGPIASLHHIEKIYSDLENVSSTFLRAGNFYINFFNDIPLIKNAGIIGANYSADVKVPLVHPKDIAKAAAEELVETSSDQKIRYVVSDNRPAGDFAKVFGAAIGKPDLQWIEFTDEQTFEGISKAGLPEEMAKLYEEMGRGIRNGIVQEDFIKYGSPIEGETELEDFAKEFADQFNS</sequence>
<dbReference type="SUPFAM" id="SSF51735">
    <property type="entry name" value="NAD(P)-binding Rossmann-fold domains"/>
    <property type="match status" value="1"/>
</dbReference>
<proteinExistence type="predicted"/>
<evidence type="ECO:0000313" key="3">
    <source>
        <dbReference type="Proteomes" id="UP001208649"/>
    </source>
</evidence>
<evidence type="ECO:0000259" key="1">
    <source>
        <dbReference type="Pfam" id="PF05368"/>
    </source>
</evidence>
<name>A0ABT2W8B0_9FLAO</name>
<dbReference type="RefSeq" id="WP_263003698.1">
    <property type="nucleotide sequence ID" value="NZ_JAOTEM010000003.1"/>
</dbReference>
<dbReference type="PANTHER" id="PTHR43162">
    <property type="match status" value="1"/>
</dbReference>
<dbReference type="Pfam" id="PF05368">
    <property type="entry name" value="NmrA"/>
    <property type="match status" value="1"/>
</dbReference>
<keyword evidence="3" id="KW-1185">Reference proteome</keyword>
<dbReference type="Gene3D" id="3.90.25.10">
    <property type="entry name" value="UDP-galactose 4-epimerase, domain 1"/>
    <property type="match status" value="1"/>
</dbReference>
<dbReference type="PANTHER" id="PTHR43162:SF1">
    <property type="entry name" value="PRESTALK A DIFFERENTIATION PROTEIN A"/>
    <property type="match status" value="1"/>
</dbReference>
<organism evidence="2 3">
    <name type="scientific">Chryseobacterium edaphi</name>
    <dbReference type="NCBI Taxonomy" id="2976532"/>
    <lineage>
        <taxon>Bacteria</taxon>
        <taxon>Pseudomonadati</taxon>
        <taxon>Bacteroidota</taxon>
        <taxon>Flavobacteriia</taxon>
        <taxon>Flavobacteriales</taxon>
        <taxon>Weeksellaceae</taxon>
        <taxon>Chryseobacterium group</taxon>
        <taxon>Chryseobacterium</taxon>
    </lineage>
</organism>
<evidence type="ECO:0000313" key="2">
    <source>
        <dbReference type="EMBL" id="MCU7618209.1"/>
    </source>
</evidence>
<dbReference type="EMBL" id="JAOTEM010000003">
    <property type="protein sequence ID" value="MCU7618209.1"/>
    <property type="molecule type" value="Genomic_DNA"/>
</dbReference>
<dbReference type="InterPro" id="IPR051604">
    <property type="entry name" value="Ergot_Alk_Oxidoreductase"/>
</dbReference>
<accession>A0ABT2W8B0</accession>
<gene>
    <name evidence="2" type="ORF">NZ698_13450</name>
</gene>
<dbReference type="Proteomes" id="UP001208649">
    <property type="component" value="Unassembled WGS sequence"/>
</dbReference>
<comment type="caution">
    <text evidence="2">The sequence shown here is derived from an EMBL/GenBank/DDBJ whole genome shotgun (WGS) entry which is preliminary data.</text>
</comment>
<protein>
    <submittedName>
        <fullName evidence="2">NAD(P)H-binding protein</fullName>
    </submittedName>
</protein>
<feature type="domain" description="NmrA-like" evidence="1">
    <location>
        <begin position="2"/>
        <end position="254"/>
    </location>
</feature>
<dbReference type="InterPro" id="IPR036291">
    <property type="entry name" value="NAD(P)-bd_dom_sf"/>
</dbReference>
<dbReference type="InterPro" id="IPR008030">
    <property type="entry name" value="NmrA-like"/>
</dbReference>
<reference evidence="3" key="1">
    <citation type="submission" date="2023-07" db="EMBL/GenBank/DDBJ databases">
        <title>Chryseobacterium sp. strain PBS4-4 Genome sequencing and assembly.</title>
        <authorList>
            <person name="Jung Y."/>
        </authorList>
    </citation>
    <scope>NUCLEOTIDE SEQUENCE [LARGE SCALE GENOMIC DNA]</scope>
    <source>
        <strain evidence="3">PBS4-4</strain>
    </source>
</reference>